<comment type="caution">
    <text evidence="9">The sequence shown here is derived from an EMBL/GenBank/DDBJ whole genome shotgun (WGS) entry which is preliminary data.</text>
</comment>
<feature type="compositionally biased region" description="Polar residues" evidence="7">
    <location>
        <begin position="285"/>
        <end position="294"/>
    </location>
</feature>
<dbReference type="AlphaFoldDB" id="A0A835QWL2"/>
<dbReference type="InterPro" id="IPR044822">
    <property type="entry name" value="Myb_DNA-bind_4"/>
</dbReference>
<dbReference type="EMBL" id="JADCNM010000006">
    <property type="protein sequence ID" value="KAG0477554.1"/>
    <property type="molecule type" value="Genomic_DNA"/>
</dbReference>
<feature type="compositionally biased region" description="Basic residues" evidence="7">
    <location>
        <begin position="313"/>
        <end position="325"/>
    </location>
</feature>
<dbReference type="SMART" id="SM00717">
    <property type="entry name" value="SANT"/>
    <property type="match status" value="2"/>
</dbReference>
<dbReference type="Proteomes" id="UP000639772">
    <property type="component" value="Chromosome 6"/>
</dbReference>
<feature type="region of interest" description="Disordered" evidence="7">
    <location>
        <begin position="285"/>
        <end position="325"/>
    </location>
</feature>
<proteinExistence type="predicted"/>
<sequence>MQQNAGGSQYGIPSVEMPSQFSSPGAGQLRPFFLRISGGGGTDYAQQQHHHHHQSTLQPITEAASPVSCRPAPTRQEFILDSVSMNSSFPDEVLGDGEEGERAGVSGNRWPRQETLALLKIRSEMEDDFRSATIKGHLWEDVSRKLGDLGYKRSSKKCREKFENVQKYYKRTKEARAGRQDGKKSYRFFNQLEALYNSSNSTAAVSSLPFSTNTTSLLTISSSASPNSTSSAAAPRNATNAPPSARIQPPALPTVAPSPVCVPAESRSALELATSAAAGISFSSNTSLSFTGSDGDNEEDDAVPADCHLRDGSRKRKRKGSPWGRRKMMTFFGGLMKQMLERQEEMQQRFLDTVEMREQDRMVREEAWKRQEMVRLNREYEAMAQERTMAANRDAAVISILQKFSKCTANQTRSTAVVSATASDQPQPSTVGEPHPTPPQKEKRKPPPPARKHHLSIHGKELQQEINKGYGSDVVVLHQSLASSQALPIASVSETSKAVVGSSIHMVSPSTSLSRWPKSEVLALIKLRCGLDMRYLETGPKGPLWEEISLGMKQHGYNRSAKRCKEKWENINKYFKKVKESNKKRPEDAKTCPYFHELDTLYRKKQLSGGSNSIITMHNQQQHNNPNANLTHLVQVSTFSESISGQIEKENSSRKENPTIIRDCENNECFGVPLAPKSSVGGLQQLFVNAAPKSGNNGFTTKERKDTLNEIFELQDQPHHVVDNYDKFVQAADSETLNHEEDIEDEDYDEDEEGKDGNLRYEIQFQRQSVRAAGRAPETTTPTPGSFLAVQ</sequence>
<gene>
    <name evidence="9" type="ORF">HPP92_012273</name>
</gene>
<evidence type="ECO:0000256" key="5">
    <source>
        <dbReference type="ARBA" id="ARBA00023163"/>
    </source>
</evidence>
<organism evidence="9 10">
    <name type="scientific">Vanilla planifolia</name>
    <name type="common">Vanilla</name>
    <dbReference type="NCBI Taxonomy" id="51239"/>
    <lineage>
        <taxon>Eukaryota</taxon>
        <taxon>Viridiplantae</taxon>
        <taxon>Streptophyta</taxon>
        <taxon>Embryophyta</taxon>
        <taxon>Tracheophyta</taxon>
        <taxon>Spermatophyta</taxon>
        <taxon>Magnoliopsida</taxon>
        <taxon>Liliopsida</taxon>
        <taxon>Asparagales</taxon>
        <taxon>Orchidaceae</taxon>
        <taxon>Vanilloideae</taxon>
        <taxon>Vanilleae</taxon>
        <taxon>Vanilla</taxon>
    </lineage>
</organism>
<feature type="region of interest" description="Disordered" evidence="7">
    <location>
        <begin position="220"/>
        <end position="252"/>
    </location>
</feature>
<dbReference type="PANTHER" id="PTHR21654:SF84">
    <property type="entry name" value="SI:DKEY-66I24.7"/>
    <property type="match status" value="1"/>
</dbReference>
<evidence type="ECO:0000259" key="8">
    <source>
        <dbReference type="PROSITE" id="PS50090"/>
    </source>
</evidence>
<dbReference type="PANTHER" id="PTHR21654">
    <property type="entry name" value="FI21293P1"/>
    <property type="match status" value="1"/>
</dbReference>
<evidence type="ECO:0000256" key="7">
    <source>
        <dbReference type="SAM" id="MobiDB-lite"/>
    </source>
</evidence>
<feature type="compositionally biased region" description="Acidic residues" evidence="7">
    <location>
        <begin position="741"/>
        <end position="754"/>
    </location>
</feature>
<protein>
    <recommendedName>
        <fullName evidence="8">Myb-like domain-containing protein</fullName>
    </recommendedName>
</protein>
<evidence type="ECO:0000256" key="1">
    <source>
        <dbReference type="ARBA" id="ARBA00004123"/>
    </source>
</evidence>
<keyword evidence="6" id="KW-0539">Nucleus</keyword>
<dbReference type="OrthoDB" id="691673at2759"/>
<dbReference type="GO" id="GO:0005634">
    <property type="term" value="C:nucleus"/>
    <property type="evidence" value="ECO:0007669"/>
    <property type="project" value="UniProtKB-SubCell"/>
</dbReference>
<dbReference type="GO" id="GO:0003677">
    <property type="term" value="F:DNA binding"/>
    <property type="evidence" value="ECO:0007669"/>
    <property type="project" value="UniProtKB-KW"/>
</dbReference>
<evidence type="ECO:0000313" key="9">
    <source>
        <dbReference type="EMBL" id="KAG0477554.1"/>
    </source>
</evidence>
<feature type="compositionally biased region" description="Low complexity" evidence="7">
    <location>
        <begin position="220"/>
        <end position="246"/>
    </location>
</feature>
<feature type="compositionally biased region" description="Basic residues" evidence="7">
    <location>
        <begin position="442"/>
        <end position="454"/>
    </location>
</feature>
<dbReference type="FunFam" id="1.10.10.60:FF:000092">
    <property type="entry name" value="Trihelix transcription factor GT-2"/>
    <property type="match status" value="1"/>
</dbReference>
<dbReference type="PROSITE" id="PS50090">
    <property type="entry name" value="MYB_LIKE"/>
    <property type="match status" value="2"/>
</dbReference>
<reference evidence="9 10" key="1">
    <citation type="journal article" date="2020" name="Nat. Food">
        <title>A phased Vanilla planifolia genome enables genetic improvement of flavour and production.</title>
        <authorList>
            <person name="Hasing T."/>
            <person name="Tang H."/>
            <person name="Brym M."/>
            <person name="Khazi F."/>
            <person name="Huang T."/>
            <person name="Chambers A.H."/>
        </authorList>
    </citation>
    <scope>NUCLEOTIDE SEQUENCE [LARGE SCALE GENOMIC DNA]</scope>
    <source>
        <tissue evidence="9">Leaf</tissue>
    </source>
</reference>
<evidence type="ECO:0000256" key="3">
    <source>
        <dbReference type="ARBA" id="ARBA00023015"/>
    </source>
</evidence>
<evidence type="ECO:0000313" key="10">
    <source>
        <dbReference type="Proteomes" id="UP000639772"/>
    </source>
</evidence>
<name>A0A835QWL2_VANPL</name>
<feature type="region of interest" description="Disordered" evidence="7">
    <location>
        <begin position="1"/>
        <end position="67"/>
    </location>
</feature>
<feature type="region of interest" description="Disordered" evidence="7">
    <location>
        <begin position="416"/>
        <end position="454"/>
    </location>
</feature>
<dbReference type="Gene3D" id="1.10.10.60">
    <property type="entry name" value="Homeodomain-like"/>
    <property type="match status" value="2"/>
</dbReference>
<dbReference type="FunFam" id="1.10.10.60:FF:000061">
    <property type="entry name" value="Trihelix transcription factor GT-2"/>
    <property type="match status" value="1"/>
</dbReference>
<evidence type="ECO:0000256" key="6">
    <source>
        <dbReference type="ARBA" id="ARBA00023242"/>
    </source>
</evidence>
<feature type="domain" description="Myb-like" evidence="8">
    <location>
        <begin position="508"/>
        <end position="572"/>
    </location>
</feature>
<feature type="domain" description="Myb-like" evidence="8">
    <location>
        <begin position="102"/>
        <end position="166"/>
    </location>
</feature>
<keyword evidence="2" id="KW-0677">Repeat</keyword>
<dbReference type="GO" id="GO:0006355">
    <property type="term" value="P:regulation of DNA-templated transcription"/>
    <property type="evidence" value="ECO:0007669"/>
    <property type="project" value="UniProtKB-ARBA"/>
</dbReference>
<dbReference type="CDD" id="cd12203">
    <property type="entry name" value="GT1"/>
    <property type="match status" value="2"/>
</dbReference>
<feature type="region of interest" description="Disordered" evidence="7">
    <location>
        <begin position="735"/>
        <end position="791"/>
    </location>
</feature>
<keyword evidence="4" id="KW-0238">DNA-binding</keyword>
<keyword evidence="5" id="KW-0804">Transcription</keyword>
<evidence type="ECO:0000256" key="4">
    <source>
        <dbReference type="ARBA" id="ARBA00023125"/>
    </source>
</evidence>
<accession>A0A835QWL2</accession>
<comment type="subcellular location">
    <subcellularLocation>
        <location evidence="1">Nucleus</location>
    </subcellularLocation>
</comment>
<dbReference type="Pfam" id="PF13837">
    <property type="entry name" value="Myb_DNA-bind_4"/>
    <property type="match status" value="2"/>
</dbReference>
<evidence type="ECO:0000256" key="2">
    <source>
        <dbReference type="ARBA" id="ARBA00022737"/>
    </source>
</evidence>
<keyword evidence="3" id="KW-0805">Transcription regulation</keyword>
<feature type="compositionally biased region" description="Polar residues" evidence="7">
    <location>
        <begin position="416"/>
        <end position="430"/>
    </location>
</feature>
<dbReference type="InterPro" id="IPR001005">
    <property type="entry name" value="SANT/Myb"/>
</dbReference>